<organism evidence="2 3">
    <name type="scientific">Peribacillus asahii</name>
    <dbReference type="NCBI Taxonomy" id="228899"/>
    <lineage>
        <taxon>Bacteria</taxon>
        <taxon>Bacillati</taxon>
        <taxon>Bacillota</taxon>
        <taxon>Bacilli</taxon>
        <taxon>Bacillales</taxon>
        <taxon>Bacillaceae</taxon>
        <taxon>Peribacillus</taxon>
    </lineage>
</organism>
<sequence length="106" mass="12413">MKRKNTFMKGVNKLSSKKEEKYKDKNKDKKNKECNCCCIEGIFEELKMRIGHVVTVYTKHNQNFSRKIHKVNSDILVLEDVPSPFPTYIVIPLCEISIFVYENPSL</sequence>
<dbReference type="KEGG" id="pasa:BAOM_2250"/>
<dbReference type="AlphaFoldDB" id="A0A3T0KR32"/>
<evidence type="ECO:0008006" key="4">
    <source>
        <dbReference type="Google" id="ProtNLM"/>
    </source>
</evidence>
<feature type="region of interest" description="Disordered" evidence="1">
    <location>
        <begin position="1"/>
        <end position="30"/>
    </location>
</feature>
<proteinExistence type="predicted"/>
<name>A0A3T0KR32_9BACI</name>
<reference evidence="2 3" key="1">
    <citation type="submission" date="2018-01" db="EMBL/GenBank/DDBJ databases">
        <title>Bacillus asahii Genome sequencing and assembly.</title>
        <authorList>
            <person name="Jiang H."/>
            <person name="Feng Y."/>
            <person name="Zhao F."/>
            <person name="Lin X."/>
        </authorList>
    </citation>
    <scope>NUCLEOTIDE SEQUENCE [LARGE SCALE GENOMIC DNA]</scope>
    <source>
        <strain evidence="2 3">OM18</strain>
    </source>
</reference>
<gene>
    <name evidence="2" type="ORF">BAOM_2250</name>
</gene>
<protein>
    <recommendedName>
        <fullName evidence="4">DUF2642 domain-containing protein</fullName>
    </recommendedName>
</protein>
<evidence type="ECO:0000313" key="2">
    <source>
        <dbReference type="EMBL" id="AZV42859.1"/>
    </source>
</evidence>
<dbReference type="EMBL" id="CP026095">
    <property type="protein sequence ID" value="AZV42859.1"/>
    <property type="molecule type" value="Genomic_DNA"/>
</dbReference>
<feature type="compositionally biased region" description="Basic and acidic residues" evidence="1">
    <location>
        <begin position="16"/>
        <end position="30"/>
    </location>
</feature>
<dbReference type="Proteomes" id="UP000283095">
    <property type="component" value="Chromosome"/>
</dbReference>
<evidence type="ECO:0000256" key="1">
    <source>
        <dbReference type="SAM" id="MobiDB-lite"/>
    </source>
</evidence>
<accession>A0A3T0KR32</accession>
<evidence type="ECO:0000313" key="3">
    <source>
        <dbReference type="Proteomes" id="UP000283095"/>
    </source>
</evidence>